<feature type="signal peptide" evidence="1">
    <location>
        <begin position="1"/>
        <end position="17"/>
    </location>
</feature>
<evidence type="ECO:0000256" key="1">
    <source>
        <dbReference type="SAM" id="SignalP"/>
    </source>
</evidence>
<feature type="chain" id="PRO_5025405741" evidence="1">
    <location>
        <begin position="18"/>
        <end position="121"/>
    </location>
</feature>
<dbReference type="AlphaFoldDB" id="A0A6A6CDH0"/>
<keyword evidence="3" id="KW-1185">Reference proteome</keyword>
<proteinExistence type="predicted"/>
<keyword evidence="1" id="KW-0732">Signal</keyword>
<sequence>MKFTLAALLALAAGTFAQDPVNIEFVASNGASRGRFAIPPNLRRINTPAVENRALGQSGDISALRIQIGAGFCTVRGLNRAGRAVTARNTGNNPDDFFIDLAQFDFVRVQTTCCDLSDKQC</sequence>
<dbReference type="EMBL" id="ML993601">
    <property type="protein sequence ID" value="KAF2165234.1"/>
    <property type="molecule type" value="Genomic_DNA"/>
</dbReference>
<accession>A0A6A6CDH0</accession>
<evidence type="ECO:0000313" key="3">
    <source>
        <dbReference type="Proteomes" id="UP000799537"/>
    </source>
</evidence>
<name>A0A6A6CDH0_ZASCE</name>
<protein>
    <submittedName>
        <fullName evidence="2">Uncharacterized protein</fullName>
    </submittedName>
</protein>
<evidence type="ECO:0000313" key="2">
    <source>
        <dbReference type="EMBL" id="KAF2165234.1"/>
    </source>
</evidence>
<reference evidence="2" key="1">
    <citation type="journal article" date="2020" name="Stud. Mycol.">
        <title>101 Dothideomycetes genomes: a test case for predicting lifestyles and emergence of pathogens.</title>
        <authorList>
            <person name="Haridas S."/>
            <person name="Albert R."/>
            <person name="Binder M."/>
            <person name="Bloem J."/>
            <person name="Labutti K."/>
            <person name="Salamov A."/>
            <person name="Andreopoulos B."/>
            <person name="Baker S."/>
            <person name="Barry K."/>
            <person name="Bills G."/>
            <person name="Bluhm B."/>
            <person name="Cannon C."/>
            <person name="Castanera R."/>
            <person name="Culley D."/>
            <person name="Daum C."/>
            <person name="Ezra D."/>
            <person name="Gonzalez J."/>
            <person name="Henrissat B."/>
            <person name="Kuo A."/>
            <person name="Liang C."/>
            <person name="Lipzen A."/>
            <person name="Lutzoni F."/>
            <person name="Magnuson J."/>
            <person name="Mondo S."/>
            <person name="Nolan M."/>
            <person name="Ohm R."/>
            <person name="Pangilinan J."/>
            <person name="Park H.-J."/>
            <person name="Ramirez L."/>
            <person name="Alfaro M."/>
            <person name="Sun H."/>
            <person name="Tritt A."/>
            <person name="Yoshinaga Y."/>
            <person name="Zwiers L.-H."/>
            <person name="Turgeon B."/>
            <person name="Goodwin S."/>
            <person name="Spatafora J."/>
            <person name="Crous P."/>
            <person name="Grigoriev I."/>
        </authorList>
    </citation>
    <scope>NUCLEOTIDE SEQUENCE</scope>
    <source>
        <strain evidence="2">ATCC 36951</strain>
    </source>
</reference>
<dbReference type="RefSeq" id="XP_033666123.1">
    <property type="nucleotide sequence ID" value="XM_033807311.1"/>
</dbReference>
<dbReference type="GeneID" id="54560583"/>
<gene>
    <name evidence="2" type="ORF">M409DRAFT_24617</name>
</gene>
<dbReference type="Proteomes" id="UP000799537">
    <property type="component" value="Unassembled WGS sequence"/>
</dbReference>
<organism evidence="2 3">
    <name type="scientific">Zasmidium cellare ATCC 36951</name>
    <dbReference type="NCBI Taxonomy" id="1080233"/>
    <lineage>
        <taxon>Eukaryota</taxon>
        <taxon>Fungi</taxon>
        <taxon>Dikarya</taxon>
        <taxon>Ascomycota</taxon>
        <taxon>Pezizomycotina</taxon>
        <taxon>Dothideomycetes</taxon>
        <taxon>Dothideomycetidae</taxon>
        <taxon>Mycosphaerellales</taxon>
        <taxon>Mycosphaerellaceae</taxon>
        <taxon>Zasmidium</taxon>
    </lineage>
</organism>